<feature type="domain" description="HTH tetR-type" evidence="5">
    <location>
        <begin position="25"/>
        <end position="85"/>
    </location>
</feature>
<dbReference type="PANTHER" id="PTHR30055:SF151">
    <property type="entry name" value="TRANSCRIPTIONAL REGULATORY PROTEIN"/>
    <property type="match status" value="1"/>
</dbReference>
<reference evidence="6 7" key="1">
    <citation type="submission" date="2024-09" db="EMBL/GenBank/DDBJ databases">
        <authorList>
            <person name="Sun Q."/>
            <person name="Mori K."/>
        </authorList>
    </citation>
    <scope>NUCLEOTIDE SEQUENCE [LARGE SCALE GENOMIC DNA]</scope>
    <source>
        <strain evidence="6 7">JCM 3307</strain>
    </source>
</reference>
<protein>
    <submittedName>
        <fullName evidence="6">TetR/AcrR family transcriptional regulator</fullName>
    </submittedName>
</protein>
<gene>
    <name evidence="6" type="ORF">ACFFTR_17650</name>
</gene>
<keyword evidence="7" id="KW-1185">Reference proteome</keyword>
<dbReference type="RefSeq" id="WP_246655373.1">
    <property type="nucleotide sequence ID" value="NZ_CP061913.1"/>
</dbReference>
<evidence type="ECO:0000256" key="2">
    <source>
        <dbReference type="ARBA" id="ARBA00023125"/>
    </source>
</evidence>
<dbReference type="Proteomes" id="UP001589608">
    <property type="component" value="Unassembled WGS sequence"/>
</dbReference>
<keyword evidence="1" id="KW-0805">Transcription regulation</keyword>
<evidence type="ECO:0000313" key="6">
    <source>
        <dbReference type="EMBL" id="MFB9444903.1"/>
    </source>
</evidence>
<evidence type="ECO:0000256" key="1">
    <source>
        <dbReference type="ARBA" id="ARBA00023015"/>
    </source>
</evidence>
<proteinExistence type="predicted"/>
<dbReference type="SUPFAM" id="SSF46689">
    <property type="entry name" value="Homeodomain-like"/>
    <property type="match status" value="1"/>
</dbReference>
<keyword evidence="2 4" id="KW-0238">DNA-binding</keyword>
<dbReference type="Pfam" id="PF02909">
    <property type="entry name" value="TetR_C_1"/>
    <property type="match status" value="1"/>
</dbReference>
<evidence type="ECO:0000313" key="7">
    <source>
        <dbReference type="Proteomes" id="UP001589608"/>
    </source>
</evidence>
<dbReference type="InterPro" id="IPR009057">
    <property type="entry name" value="Homeodomain-like_sf"/>
</dbReference>
<dbReference type="Pfam" id="PF00440">
    <property type="entry name" value="TetR_N"/>
    <property type="match status" value="1"/>
</dbReference>
<dbReference type="InterPro" id="IPR036271">
    <property type="entry name" value="Tet_transcr_reg_TetR-rel_C_sf"/>
</dbReference>
<dbReference type="InterPro" id="IPR004111">
    <property type="entry name" value="Repressor_TetR_C"/>
</dbReference>
<dbReference type="SUPFAM" id="SSF48498">
    <property type="entry name" value="Tetracyclin repressor-like, C-terminal domain"/>
    <property type="match status" value="1"/>
</dbReference>
<keyword evidence="3" id="KW-0804">Transcription</keyword>
<dbReference type="PANTHER" id="PTHR30055">
    <property type="entry name" value="HTH-TYPE TRANSCRIPTIONAL REGULATOR RUTR"/>
    <property type="match status" value="1"/>
</dbReference>
<dbReference type="InterPro" id="IPR001647">
    <property type="entry name" value="HTH_TetR"/>
</dbReference>
<sequence>MRHCIVDAMVLWERPEPPERPAPTPLNREVIVRAAIRLADADGLEAVSLRKVAAELNVGPMRLYGYIDTKEDLLDLMVDALHAEIRPTGDGWRPMLRSLAEATREVVHRHEWFADLIGGRPQLGPNALARGERVMSAMHDVDTDTVMPLVDAVNAYIIGAVRRETAERRAERETGLDEREWQSFYGPYLMRVFATGQFPALAAVIRDAKHLDADETFELGLDLLLDGFEARLARSEP</sequence>
<feature type="DNA-binding region" description="H-T-H motif" evidence="4">
    <location>
        <begin position="48"/>
        <end position="67"/>
    </location>
</feature>
<dbReference type="EMBL" id="JBHMCA010000032">
    <property type="protein sequence ID" value="MFB9444903.1"/>
    <property type="molecule type" value="Genomic_DNA"/>
</dbReference>
<evidence type="ECO:0000259" key="5">
    <source>
        <dbReference type="PROSITE" id="PS50977"/>
    </source>
</evidence>
<accession>A0ABV5M879</accession>
<dbReference type="PROSITE" id="PS50977">
    <property type="entry name" value="HTH_TETR_2"/>
    <property type="match status" value="1"/>
</dbReference>
<evidence type="ECO:0000256" key="3">
    <source>
        <dbReference type="ARBA" id="ARBA00023163"/>
    </source>
</evidence>
<dbReference type="Gene3D" id="1.10.357.10">
    <property type="entry name" value="Tetracycline Repressor, domain 2"/>
    <property type="match status" value="1"/>
</dbReference>
<evidence type="ECO:0000256" key="4">
    <source>
        <dbReference type="PROSITE-ProRule" id="PRU00335"/>
    </source>
</evidence>
<dbReference type="Gene3D" id="1.10.10.60">
    <property type="entry name" value="Homeodomain-like"/>
    <property type="match status" value="1"/>
</dbReference>
<comment type="caution">
    <text evidence="6">The sequence shown here is derived from an EMBL/GenBank/DDBJ whole genome shotgun (WGS) entry which is preliminary data.</text>
</comment>
<name>A0ABV5M879_9ACTN</name>
<organism evidence="6 7">
    <name type="scientific">Dactylosporangium vinaceum</name>
    <dbReference type="NCBI Taxonomy" id="53362"/>
    <lineage>
        <taxon>Bacteria</taxon>
        <taxon>Bacillati</taxon>
        <taxon>Actinomycetota</taxon>
        <taxon>Actinomycetes</taxon>
        <taxon>Micromonosporales</taxon>
        <taxon>Micromonosporaceae</taxon>
        <taxon>Dactylosporangium</taxon>
    </lineage>
</organism>
<dbReference type="InterPro" id="IPR050109">
    <property type="entry name" value="HTH-type_TetR-like_transc_reg"/>
</dbReference>